<comment type="caution">
    <text evidence="9">The sequence shown here is derived from an EMBL/GenBank/DDBJ whole genome shotgun (WGS) entry which is preliminary data.</text>
</comment>
<dbReference type="EMBL" id="BMGH01000001">
    <property type="protein sequence ID" value="GGD06685.1"/>
    <property type="molecule type" value="Genomic_DNA"/>
</dbReference>
<sequence length="251" mass="27109">MTDPALSILIPVYNEEASISALLQEILDKKPAGIGAEIIVINDGSDDGTAGAVEAFAAGHPDVRLITHPQRSGKSAALRTGALAGRGLWMGTLDGDGQDDPADLFAMAGEVDLSRIGAVGLVGGVRRERTDGSSRKFASRFANGLRQSLLKDDCPDTACGLKLLPRELFLQFPFFDALHRYLPAFTRHFGFETRYVKVDNRPRQAGVSKYSNIGRAVAGIFDLTGVVWLMRRTKTPGRDFVAEMAMSKRTG</sequence>
<dbReference type="Gene3D" id="3.90.550.10">
    <property type="entry name" value="Spore Coat Polysaccharide Biosynthesis Protein SpsA, Chain A"/>
    <property type="match status" value="1"/>
</dbReference>
<reference evidence="9" key="1">
    <citation type="journal article" date="2014" name="Int. J. Syst. Evol. Microbiol.">
        <title>Complete genome sequence of Corynebacterium casei LMG S-19264T (=DSM 44701T), isolated from a smear-ripened cheese.</title>
        <authorList>
            <consortium name="US DOE Joint Genome Institute (JGI-PGF)"/>
            <person name="Walter F."/>
            <person name="Albersmeier A."/>
            <person name="Kalinowski J."/>
            <person name="Ruckert C."/>
        </authorList>
    </citation>
    <scope>NUCLEOTIDE SEQUENCE</scope>
    <source>
        <strain evidence="9">CGMCC 1.12921</strain>
    </source>
</reference>
<accession>A0A8J2V2R7</accession>
<dbReference type="RefSeq" id="WP_188159069.1">
    <property type="nucleotide sequence ID" value="NZ_BMGH01000001.1"/>
</dbReference>
<evidence type="ECO:0000256" key="5">
    <source>
        <dbReference type="ARBA" id="ARBA00022985"/>
    </source>
</evidence>
<dbReference type="SUPFAM" id="SSF53448">
    <property type="entry name" value="Nucleotide-diphospho-sugar transferases"/>
    <property type="match status" value="1"/>
</dbReference>
<keyword evidence="7" id="KW-0472">Membrane</keyword>
<keyword evidence="1" id="KW-1003">Cell membrane</keyword>
<dbReference type="CDD" id="cd04179">
    <property type="entry name" value="DPM_DPG-synthase_like"/>
    <property type="match status" value="1"/>
</dbReference>
<keyword evidence="3" id="KW-0808">Transferase</keyword>
<evidence type="ECO:0000256" key="1">
    <source>
        <dbReference type="ARBA" id="ARBA00022475"/>
    </source>
</evidence>
<evidence type="ECO:0000256" key="6">
    <source>
        <dbReference type="ARBA" id="ARBA00022989"/>
    </source>
</evidence>
<proteinExistence type="predicted"/>
<gene>
    <name evidence="9" type="primary">dpm1</name>
    <name evidence="9" type="ORF">GCM10011342_14420</name>
</gene>
<feature type="domain" description="Glycosyltransferase 2-like" evidence="8">
    <location>
        <begin position="7"/>
        <end position="169"/>
    </location>
</feature>
<dbReference type="Proteomes" id="UP000613582">
    <property type="component" value="Unassembled WGS sequence"/>
</dbReference>
<dbReference type="InterPro" id="IPR001173">
    <property type="entry name" value="Glyco_trans_2-like"/>
</dbReference>
<dbReference type="GO" id="GO:0005886">
    <property type="term" value="C:plasma membrane"/>
    <property type="evidence" value="ECO:0007669"/>
    <property type="project" value="TreeGrafter"/>
</dbReference>
<keyword evidence="10" id="KW-1185">Reference proteome</keyword>
<evidence type="ECO:0000259" key="8">
    <source>
        <dbReference type="Pfam" id="PF00535"/>
    </source>
</evidence>
<dbReference type="PANTHER" id="PTHR48090:SF3">
    <property type="entry name" value="UNDECAPRENYL-PHOSPHATE 4-DEOXY-4-FORMAMIDO-L-ARABINOSE TRANSFERASE"/>
    <property type="match status" value="1"/>
</dbReference>
<reference evidence="9" key="2">
    <citation type="submission" date="2020-09" db="EMBL/GenBank/DDBJ databases">
        <authorList>
            <person name="Sun Q."/>
            <person name="Zhou Y."/>
        </authorList>
    </citation>
    <scope>NUCLEOTIDE SEQUENCE</scope>
    <source>
        <strain evidence="9">CGMCC 1.12921</strain>
    </source>
</reference>
<keyword evidence="4" id="KW-0812">Transmembrane</keyword>
<evidence type="ECO:0000313" key="10">
    <source>
        <dbReference type="Proteomes" id="UP000613582"/>
    </source>
</evidence>
<protein>
    <submittedName>
        <fullName evidence="9">Dolichol-phosphate mannosyltransferase</fullName>
    </submittedName>
</protein>
<dbReference type="InterPro" id="IPR029044">
    <property type="entry name" value="Nucleotide-diphossugar_trans"/>
</dbReference>
<evidence type="ECO:0000256" key="2">
    <source>
        <dbReference type="ARBA" id="ARBA00022676"/>
    </source>
</evidence>
<name>A0A8J2V2R7_9PROT</name>
<dbReference type="PANTHER" id="PTHR48090">
    <property type="entry name" value="UNDECAPRENYL-PHOSPHATE 4-DEOXY-4-FORMAMIDO-L-ARABINOSE TRANSFERASE-RELATED"/>
    <property type="match status" value="1"/>
</dbReference>
<evidence type="ECO:0000256" key="3">
    <source>
        <dbReference type="ARBA" id="ARBA00022679"/>
    </source>
</evidence>
<dbReference type="AlphaFoldDB" id="A0A8J2V2R7"/>
<keyword evidence="5" id="KW-0448">Lipopolysaccharide biosynthesis</keyword>
<dbReference type="Pfam" id="PF00535">
    <property type="entry name" value="Glycos_transf_2"/>
    <property type="match status" value="1"/>
</dbReference>
<evidence type="ECO:0000256" key="7">
    <source>
        <dbReference type="ARBA" id="ARBA00023136"/>
    </source>
</evidence>
<evidence type="ECO:0000313" key="9">
    <source>
        <dbReference type="EMBL" id="GGD06685.1"/>
    </source>
</evidence>
<evidence type="ECO:0000256" key="4">
    <source>
        <dbReference type="ARBA" id="ARBA00022692"/>
    </source>
</evidence>
<dbReference type="GO" id="GO:0099621">
    <property type="term" value="F:undecaprenyl-phosphate 4-deoxy-4-formamido-L-arabinose transferase activity"/>
    <property type="evidence" value="ECO:0007669"/>
    <property type="project" value="TreeGrafter"/>
</dbReference>
<keyword evidence="6" id="KW-1133">Transmembrane helix</keyword>
<organism evidence="9 10">
    <name type="scientific">Aquisalinus flavus</name>
    <dbReference type="NCBI Taxonomy" id="1526572"/>
    <lineage>
        <taxon>Bacteria</taxon>
        <taxon>Pseudomonadati</taxon>
        <taxon>Pseudomonadota</taxon>
        <taxon>Alphaproteobacteria</taxon>
        <taxon>Parvularculales</taxon>
        <taxon>Parvularculaceae</taxon>
        <taxon>Aquisalinus</taxon>
    </lineage>
</organism>
<keyword evidence="2 9" id="KW-0328">Glycosyltransferase</keyword>
<dbReference type="InterPro" id="IPR050256">
    <property type="entry name" value="Glycosyltransferase_2"/>
</dbReference>
<dbReference type="GO" id="GO:0009103">
    <property type="term" value="P:lipopolysaccharide biosynthetic process"/>
    <property type="evidence" value="ECO:0007669"/>
    <property type="project" value="UniProtKB-KW"/>
</dbReference>